<dbReference type="PANTHER" id="PTHR10907">
    <property type="entry name" value="REGUCALCIN"/>
    <property type="match status" value="1"/>
</dbReference>
<proteinExistence type="inferred from homology"/>
<organism evidence="5 6">
    <name type="scientific">Varunaivibrio sulfuroxidans</name>
    <dbReference type="NCBI Taxonomy" id="1773489"/>
    <lineage>
        <taxon>Bacteria</taxon>
        <taxon>Pseudomonadati</taxon>
        <taxon>Pseudomonadota</taxon>
        <taxon>Alphaproteobacteria</taxon>
        <taxon>Rhodospirillales</taxon>
        <taxon>Magnetovibrionaceae</taxon>
        <taxon>Varunaivibrio</taxon>
    </lineage>
</organism>
<dbReference type="OrthoDB" id="2633250at2"/>
<evidence type="ECO:0000313" key="5">
    <source>
        <dbReference type="EMBL" id="TCS60941.1"/>
    </source>
</evidence>
<reference evidence="5 6" key="1">
    <citation type="submission" date="2019-03" db="EMBL/GenBank/DDBJ databases">
        <title>Genomic Encyclopedia of Type Strains, Phase IV (KMG-IV): sequencing the most valuable type-strain genomes for metagenomic binning, comparative biology and taxonomic classification.</title>
        <authorList>
            <person name="Goeker M."/>
        </authorList>
    </citation>
    <scope>NUCLEOTIDE SEQUENCE [LARGE SCALE GENOMIC DNA]</scope>
    <source>
        <strain evidence="5 6">DSM 101688</strain>
    </source>
</reference>
<comment type="cofactor">
    <cofactor evidence="3">
        <name>Zn(2+)</name>
        <dbReference type="ChEBI" id="CHEBI:29105"/>
    </cofactor>
    <text evidence="3">Binds 1 divalent metal cation per subunit.</text>
</comment>
<dbReference type="RefSeq" id="WP_132939762.1">
    <property type="nucleotide sequence ID" value="NZ_CP119676.1"/>
</dbReference>
<evidence type="ECO:0000256" key="3">
    <source>
        <dbReference type="PIRSR" id="PIRSR605511-2"/>
    </source>
</evidence>
<sequence>MESSQSPLTVIADVANELGETPLWDHRHDTLWWSDIKRSQLFRLHRADAGLSRWNLPRPASAIACIAGGDHLIMACPGALMRFDPDSGTAAVIAPFEDDIPTNRPNDGKCDPEGRFWVGSMDDAEQCASGALYRIGADLAIEAVVGGLEIPNTLAWSPDRRTFYCADSPTRTIWAYDYTPADGAIANKRPFVTVDIDGAVPDGSAIDEDGYLWNAQWGGWRVVRYAPDGAIDRIVDMPVACPTSCAFGGPDMTTLFITSARKGQSPAALAKQPHAGAVFALKTDVRGTRQTPFRIAAGA</sequence>
<feature type="binding site" evidence="3">
    <location>
        <position position="106"/>
    </location>
    <ligand>
        <name>substrate</name>
    </ligand>
</feature>
<feature type="active site" description="Proton donor/acceptor" evidence="2">
    <location>
        <position position="202"/>
    </location>
</feature>
<keyword evidence="3" id="KW-0862">Zinc</keyword>
<feature type="binding site" evidence="3">
    <location>
        <position position="104"/>
    </location>
    <ligand>
        <name>substrate</name>
    </ligand>
</feature>
<dbReference type="GO" id="GO:0019853">
    <property type="term" value="P:L-ascorbic acid biosynthetic process"/>
    <property type="evidence" value="ECO:0007669"/>
    <property type="project" value="TreeGrafter"/>
</dbReference>
<gene>
    <name evidence="5" type="ORF">EDD55_109102</name>
</gene>
<dbReference type="AlphaFoldDB" id="A0A4V2UN91"/>
<dbReference type="Gene3D" id="2.120.10.30">
    <property type="entry name" value="TolB, C-terminal domain"/>
    <property type="match status" value="1"/>
</dbReference>
<keyword evidence="6" id="KW-1185">Reference proteome</keyword>
<dbReference type="Pfam" id="PF08450">
    <property type="entry name" value="SGL"/>
    <property type="match status" value="1"/>
</dbReference>
<feature type="binding site" evidence="3">
    <location>
        <position position="202"/>
    </location>
    <ligand>
        <name>a divalent metal cation</name>
        <dbReference type="ChEBI" id="CHEBI:60240"/>
    </ligand>
</feature>
<feature type="binding site" evidence="3">
    <location>
        <position position="152"/>
    </location>
    <ligand>
        <name>a divalent metal cation</name>
        <dbReference type="ChEBI" id="CHEBI:60240"/>
    </ligand>
</feature>
<comment type="caution">
    <text evidence="5">The sequence shown here is derived from an EMBL/GenBank/DDBJ whole genome shotgun (WGS) entry which is preliminary data.</text>
</comment>
<dbReference type="EMBL" id="SLZW01000009">
    <property type="protein sequence ID" value="TCS60941.1"/>
    <property type="molecule type" value="Genomic_DNA"/>
</dbReference>
<comment type="similarity">
    <text evidence="1">Belongs to the SMP-30/CGR1 family.</text>
</comment>
<dbReference type="InterPro" id="IPR005511">
    <property type="entry name" value="SMP-30"/>
</dbReference>
<dbReference type="GO" id="GO:0004341">
    <property type="term" value="F:gluconolactonase activity"/>
    <property type="evidence" value="ECO:0007669"/>
    <property type="project" value="TreeGrafter"/>
</dbReference>
<name>A0A4V2UN91_9PROT</name>
<dbReference type="InterPro" id="IPR011042">
    <property type="entry name" value="6-blade_b-propeller_TolB-like"/>
</dbReference>
<evidence type="ECO:0000256" key="1">
    <source>
        <dbReference type="ARBA" id="ARBA00008853"/>
    </source>
</evidence>
<dbReference type="InterPro" id="IPR013658">
    <property type="entry name" value="SGL"/>
</dbReference>
<feature type="binding site" evidence="3">
    <location>
        <position position="20"/>
    </location>
    <ligand>
        <name>a divalent metal cation</name>
        <dbReference type="ChEBI" id="CHEBI:60240"/>
    </ligand>
</feature>
<dbReference type="GO" id="GO:0005509">
    <property type="term" value="F:calcium ion binding"/>
    <property type="evidence" value="ECO:0007669"/>
    <property type="project" value="TreeGrafter"/>
</dbReference>
<dbReference type="SUPFAM" id="SSF63829">
    <property type="entry name" value="Calcium-dependent phosphotriesterase"/>
    <property type="match status" value="1"/>
</dbReference>
<evidence type="ECO:0000259" key="4">
    <source>
        <dbReference type="Pfam" id="PF08450"/>
    </source>
</evidence>
<evidence type="ECO:0000313" key="6">
    <source>
        <dbReference type="Proteomes" id="UP000295304"/>
    </source>
</evidence>
<feature type="domain" description="SMP-30/Gluconolactonase/LRE-like region" evidence="4">
    <location>
        <begin position="18"/>
        <end position="261"/>
    </location>
</feature>
<dbReference type="PRINTS" id="PR01790">
    <property type="entry name" value="SMP30FAMILY"/>
</dbReference>
<accession>A0A4V2UN91</accession>
<evidence type="ECO:0000256" key="2">
    <source>
        <dbReference type="PIRSR" id="PIRSR605511-1"/>
    </source>
</evidence>
<keyword evidence="3" id="KW-0479">Metal-binding</keyword>
<dbReference type="Proteomes" id="UP000295304">
    <property type="component" value="Unassembled WGS sequence"/>
</dbReference>
<dbReference type="PANTHER" id="PTHR10907:SF47">
    <property type="entry name" value="REGUCALCIN"/>
    <property type="match status" value="1"/>
</dbReference>
<protein>
    <submittedName>
        <fullName evidence="5">L-arabinonolactonase</fullName>
    </submittedName>
</protein>